<dbReference type="Pfam" id="PF08246">
    <property type="entry name" value="Inhibitor_I29"/>
    <property type="match status" value="1"/>
</dbReference>
<comment type="similarity">
    <text evidence="2">Belongs to the peptidase C1 family.</text>
</comment>
<dbReference type="GO" id="GO:0016020">
    <property type="term" value="C:membrane"/>
    <property type="evidence" value="ECO:0007669"/>
    <property type="project" value="UniProtKB-SubCell"/>
</dbReference>
<dbReference type="AlphaFoldDB" id="A0A0J9SCE6"/>
<feature type="region of interest" description="Disordered" evidence="10">
    <location>
        <begin position="112"/>
        <end position="134"/>
    </location>
</feature>
<gene>
    <name evidence="14" type="ORF">PVIIG_04390</name>
</gene>
<dbReference type="SMART" id="SM00848">
    <property type="entry name" value="Inhibitor_I29"/>
    <property type="match status" value="1"/>
</dbReference>
<feature type="domain" description="Peptidase C1A papain C-terminal" evidence="12">
    <location>
        <begin position="262"/>
        <end position="482"/>
    </location>
</feature>
<keyword evidence="5 11" id="KW-1133">Transmembrane helix</keyword>
<dbReference type="CDD" id="cd02248">
    <property type="entry name" value="Peptidase_C1A"/>
    <property type="match status" value="1"/>
</dbReference>
<dbReference type="Pfam" id="PF00112">
    <property type="entry name" value="Peptidase_C1"/>
    <property type="match status" value="1"/>
</dbReference>
<dbReference type="GO" id="GO:0008234">
    <property type="term" value="F:cysteine-type peptidase activity"/>
    <property type="evidence" value="ECO:0007669"/>
    <property type="project" value="InterPro"/>
</dbReference>
<evidence type="ECO:0000259" key="12">
    <source>
        <dbReference type="SMART" id="SM00645"/>
    </source>
</evidence>
<keyword evidence="8" id="KW-1015">Disulfide bond</keyword>
<feature type="compositionally biased region" description="Polar residues" evidence="10">
    <location>
        <begin position="124"/>
        <end position="134"/>
    </location>
</feature>
<evidence type="ECO:0000256" key="7">
    <source>
        <dbReference type="ARBA" id="ARBA00023145"/>
    </source>
</evidence>
<sequence>MEYHMEYSNDKSHKPEKELFVEKSFGGRNGKGRKSLLVVLSVSAMCLLAGSAFYFTRTGKGNDGPLYGNALDESSSDDFIITSLLKSPGGKKFIVSKLQELIASYDEDVNSAKASPSKEGPTGAHSTSVATVSRQKQGNLKVPKKIEINFADSRFLMINLEKVNAFYLFMKEHGKKYKTEEEMQQRYLAFTENLARINSHNSKANILYKKGTNQYSDISFEEFRKTMLTLRFDLKKKLANSPYVSNYDDVLKKYKPADAVVDNEKYDWREHNAVSEIKNQNLCGSCWAFGAVGAVESQYAIRKNQHVLISEQELVDCSDKNFGCFGGLASLAFDDMIDLGYLCSESDYPYVGFKPRKCEIKKCKEKYTIKSYVKIPEEKYKEAIQFLGPLTLGLTVNDDFYDYKEGIFSSECTEEPNHEVMIVGYGVEEMFNSESNASEKHYYYIIKNSWGENWGEKGFMRIETDELGLQKTNNMTEAYVPLLD</sequence>
<dbReference type="InterPro" id="IPR038765">
    <property type="entry name" value="Papain-like_cys_pep_sf"/>
</dbReference>
<dbReference type="Gene3D" id="3.90.70.10">
    <property type="entry name" value="Cysteine proteinases"/>
    <property type="match status" value="1"/>
</dbReference>
<dbReference type="InterPro" id="IPR000169">
    <property type="entry name" value="Pept_cys_AS"/>
</dbReference>
<dbReference type="SMART" id="SM00645">
    <property type="entry name" value="Pept_C1"/>
    <property type="match status" value="1"/>
</dbReference>
<evidence type="ECO:0000256" key="3">
    <source>
        <dbReference type="ARBA" id="ARBA00022692"/>
    </source>
</evidence>
<keyword evidence="6 11" id="KW-0472">Membrane</keyword>
<evidence type="ECO:0000256" key="11">
    <source>
        <dbReference type="SAM" id="Phobius"/>
    </source>
</evidence>
<comment type="subcellular location">
    <subcellularLocation>
        <location evidence="1">Membrane</location>
        <topology evidence="1">Single-pass type II membrane protein</topology>
    </subcellularLocation>
</comment>
<proteinExistence type="inferred from homology"/>
<dbReference type="InterPro" id="IPR039417">
    <property type="entry name" value="Peptidase_C1A_papain-like"/>
</dbReference>
<evidence type="ECO:0000313" key="14">
    <source>
        <dbReference type="EMBL" id="KMZ80605.1"/>
    </source>
</evidence>
<dbReference type="InterPro" id="IPR013128">
    <property type="entry name" value="Peptidase_C1A"/>
</dbReference>
<keyword evidence="4" id="KW-0735">Signal-anchor</keyword>
<protein>
    <submittedName>
        <fullName evidence="14">Vivapain-2</fullName>
    </submittedName>
</protein>
<evidence type="ECO:0000256" key="10">
    <source>
        <dbReference type="SAM" id="MobiDB-lite"/>
    </source>
</evidence>
<evidence type="ECO:0000256" key="1">
    <source>
        <dbReference type="ARBA" id="ARBA00004606"/>
    </source>
</evidence>
<dbReference type="GO" id="GO:0006508">
    <property type="term" value="P:proteolysis"/>
    <property type="evidence" value="ECO:0007669"/>
    <property type="project" value="InterPro"/>
</dbReference>
<dbReference type="InterPro" id="IPR000668">
    <property type="entry name" value="Peptidase_C1A_C"/>
</dbReference>
<dbReference type="PRINTS" id="PR00705">
    <property type="entry name" value="PAPAIN"/>
</dbReference>
<organism evidence="14 15">
    <name type="scientific">Plasmodium vivax India VII</name>
    <dbReference type="NCBI Taxonomy" id="1077284"/>
    <lineage>
        <taxon>Eukaryota</taxon>
        <taxon>Sar</taxon>
        <taxon>Alveolata</taxon>
        <taxon>Apicomplexa</taxon>
        <taxon>Aconoidasida</taxon>
        <taxon>Haemosporida</taxon>
        <taxon>Plasmodiidae</taxon>
        <taxon>Plasmodium</taxon>
        <taxon>Plasmodium (Plasmodium)</taxon>
    </lineage>
</organism>
<dbReference type="EMBL" id="KQ234276">
    <property type="protein sequence ID" value="KMZ80605.1"/>
    <property type="molecule type" value="Genomic_DNA"/>
</dbReference>
<feature type="domain" description="Cathepsin propeptide inhibitor" evidence="13">
    <location>
        <begin position="166"/>
        <end position="223"/>
    </location>
</feature>
<keyword evidence="7" id="KW-0865">Zymogen</keyword>
<dbReference type="OrthoDB" id="190265at2759"/>
<reference evidence="14 15" key="1">
    <citation type="submission" date="2011-08" db="EMBL/GenBank/DDBJ databases">
        <title>The Genome Sequence of Plasmodium vivax India VII.</title>
        <authorList>
            <consortium name="The Broad Institute Genome Sequencing Platform"/>
            <consortium name="The Broad Institute Genome Sequencing Center for Infectious Disease"/>
            <person name="Neafsey D."/>
            <person name="Carlton J."/>
            <person name="Barnwell J."/>
            <person name="Collins W."/>
            <person name="Escalante A."/>
            <person name="Mullikin J."/>
            <person name="Saul A."/>
            <person name="Guigo R."/>
            <person name="Camara F."/>
            <person name="Young S.K."/>
            <person name="Zeng Q."/>
            <person name="Gargeya S."/>
            <person name="Fitzgerald M."/>
            <person name="Haas B."/>
            <person name="Abouelleil A."/>
            <person name="Alvarado L."/>
            <person name="Arachchi H.M."/>
            <person name="Berlin A."/>
            <person name="Brown A."/>
            <person name="Chapman S.B."/>
            <person name="Chen Z."/>
            <person name="Dunbar C."/>
            <person name="Freedman E."/>
            <person name="Gearin G."/>
            <person name="Gellesch M."/>
            <person name="Goldberg J."/>
            <person name="Griggs A."/>
            <person name="Gujja S."/>
            <person name="Heiman D."/>
            <person name="Howarth C."/>
            <person name="Larson L."/>
            <person name="Lui A."/>
            <person name="MacDonald P.J.P."/>
            <person name="Montmayeur A."/>
            <person name="Murphy C."/>
            <person name="Neiman D."/>
            <person name="Pearson M."/>
            <person name="Priest M."/>
            <person name="Roberts A."/>
            <person name="Saif S."/>
            <person name="Shea T."/>
            <person name="Shenoy N."/>
            <person name="Sisk P."/>
            <person name="Stolte C."/>
            <person name="Sykes S."/>
            <person name="Wortman J."/>
            <person name="Nusbaum C."/>
            <person name="Birren B."/>
        </authorList>
    </citation>
    <scope>NUCLEOTIDE SEQUENCE [LARGE SCALE GENOMIC DNA]</scope>
    <source>
        <strain evidence="14 15">India VII</strain>
    </source>
</reference>
<dbReference type="Gene3D" id="1.10.287.2250">
    <property type="match status" value="1"/>
</dbReference>
<dbReference type="Proteomes" id="UP000053562">
    <property type="component" value="Unassembled WGS sequence"/>
</dbReference>
<evidence type="ECO:0000313" key="15">
    <source>
        <dbReference type="Proteomes" id="UP000053562"/>
    </source>
</evidence>
<evidence type="ECO:0000256" key="9">
    <source>
        <dbReference type="ARBA" id="ARBA00023180"/>
    </source>
</evidence>
<dbReference type="InterPro" id="IPR013201">
    <property type="entry name" value="Prot_inhib_I29"/>
</dbReference>
<accession>A0A0J9SCE6</accession>
<evidence type="ECO:0000256" key="8">
    <source>
        <dbReference type="ARBA" id="ARBA00023157"/>
    </source>
</evidence>
<evidence type="ECO:0000256" key="6">
    <source>
        <dbReference type="ARBA" id="ARBA00023136"/>
    </source>
</evidence>
<feature type="transmembrane region" description="Helical" evidence="11">
    <location>
        <begin position="36"/>
        <end position="55"/>
    </location>
</feature>
<keyword evidence="9" id="KW-0325">Glycoprotein</keyword>
<dbReference type="PANTHER" id="PTHR12411">
    <property type="entry name" value="CYSTEINE PROTEASE FAMILY C1-RELATED"/>
    <property type="match status" value="1"/>
</dbReference>
<evidence type="ECO:0000256" key="5">
    <source>
        <dbReference type="ARBA" id="ARBA00022989"/>
    </source>
</evidence>
<evidence type="ECO:0000256" key="2">
    <source>
        <dbReference type="ARBA" id="ARBA00008455"/>
    </source>
</evidence>
<keyword evidence="3 11" id="KW-0812">Transmembrane</keyword>
<dbReference type="SUPFAM" id="SSF54001">
    <property type="entry name" value="Cysteine proteinases"/>
    <property type="match status" value="1"/>
</dbReference>
<dbReference type="PROSITE" id="PS00139">
    <property type="entry name" value="THIOL_PROTEASE_CYS"/>
    <property type="match status" value="1"/>
</dbReference>
<evidence type="ECO:0000256" key="4">
    <source>
        <dbReference type="ARBA" id="ARBA00022968"/>
    </source>
</evidence>
<name>A0A0J9SCE6_PLAVI</name>
<evidence type="ECO:0000259" key="13">
    <source>
        <dbReference type="SMART" id="SM00848"/>
    </source>
</evidence>